<evidence type="ECO:0000313" key="3">
    <source>
        <dbReference type="Proteomes" id="UP001161247"/>
    </source>
</evidence>
<evidence type="ECO:0000313" key="2">
    <source>
        <dbReference type="EMBL" id="CAI9098369.1"/>
    </source>
</evidence>
<dbReference type="EMBL" id="OX459120">
    <property type="protein sequence ID" value="CAI9098369.1"/>
    <property type="molecule type" value="Genomic_DNA"/>
</dbReference>
<reference evidence="2" key="1">
    <citation type="submission" date="2023-03" db="EMBL/GenBank/DDBJ databases">
        <authorList>
            <person name="Julca I."/>
        </authorList>
    </citation>
    <scope>NUCLEOTIDE SEQUENCE</scope>
</reference>
<dbReference type="Gene3D" id="3.20.80.10">
    <property type="entry name" value="Regulatory factor, effector binding domain"/>
    <property type="match status" value="2"/>
</dbReference>
<dbReference type="InterPro" id="IPR006917">
    <property type="entry name" value="SOUL_heme-bd"/>
</dbReference>
<dbReference type="Proteomes" id="UP001161247">
    <property type="component" value="Chromosome 3"/>
</dbReference>
<name>A0AAV1CRY0_OLDCO</name>
<gene>
    <name evidence="2" type="ORF">OLC1_LOCUS8595</name>
</gene>
<dbReference type="PANTHER" id="PTHR11220:SF58">
    <property type="entry name" value="SOUL HEME-BINDING FAMILY PROTEIN"/>
    <property type="match status" value="1"/>
</dbReference>
<protein>
    <submittedName>
        <fullName evidence="2">OLC1v1035001C1</fullName>
    </submittedName>
</protein>
<accession>A0AAV1CRY0</accession>
<dbReference type="FunFam" id="3.20.80.10:FF:000010">
    <property type="entry name" value="SOUL heme-binding family protein"/>
    <property type="match status" value="1"/>
</dbReference>
<dbReference type="AlphaFoldDB" id="A0AAV1CRY0"/>
<proteinExistence type="inferred from homology"/>
<evidence type="ECO:0000256" key="1">
    <source>
        <dbReference type="ARBA" id="ARBA00009817"/>
    </source>
</evidence>
<dbReference type="Pfam" id="PF04832">
    <property type="entry name" value="SOUL"/>
    <property type="match status" value="2"/>
</dbReference>
<organism evidence="2 3">
    <name type="scientific">Oldenlandia corymbosa var. corymbosa</name>
    <dbReference type="NCBI Taxonomy" id="529605"/>
    <lineage>
        <taxon>Eukaryota</taxon>
        <taxon>Viridiplantae</taxon>
        <taxon>Streptophyta</taxon>
        <taxon>Embryophyta</taxon>
        <taxon>Tracheophyta</taxon>
        <taxon>Spermatophyta</taxon>
        <taxon>Magnoliopsida</taxon>
        <taxon>eudicotyledons</taxon>
        <taxon>Gunneridae</taxon>
        <taxon>Pentapetalae</taxon>
        <taxon>asterids</taxon>
        <taxon>lamiids</taxon>
        <taxon>Gentianales</taxon>
        <taxon>Rubiaceae</taxon>
        <taxon>Rubioideae</taxon>
        <taxon>Spermacoceae</taxon>
        <taxon>Hedyotis-Oldenlandia complex</taxon>
        <taxon>Oldenlandia</taxon>
    </lineage>
</organism>
<keyword evidence="3" id="KW-1185">Reference proteome</keyword>
<comment type="similarity">
    <text evidence="1">Belongs to the HEBP family.</text>
</comment>
<dbReference type="InterPro" id="IPR011256">
    <property type="entry name" value="Reg_factor_effector_dom_sf"/>
</dbReference>
<dbReference type="PANTHER" id="PTHR11220">
    <property type="entry name" value="HEME-BINDING PROTEIN-RELATED"/>
    <property type="match status" value="1"/>
</dbReference>
<dbReference type="SUPFAM" id="SSF55136">
    <property type="entry name" value="Probable bacterial effector-binding domain"/>
    <property type="match status" value="1"/>
</dbReference>
<dbReference type="FunFam" id="3.20.80.10:FF:000013">
    <property type="entry name" value="Soul heme-binding family protein"/>
    <property type="match status" value="1"/>
</dbReference>
<sequence length="206" mass="22561">MGLILGKITVETPKYEVVQSTADYEIRKYPSCVIAEVTYDPAQFKGKRDGGFTLLANYIGALGNPQNTKPEKIAMTAPVITKESASSAAASEKIAMTAPVVTKAGGDEKKSVTMQFILPSKYGKAEEAPKPVDERVVIRDEGERKFGVVKFSGVASDDVVKEKVEKLKQSLERDGYKVSGDYELARYNPPWTLPPLRTNEVMVPVE</sequence>